<dbReference type="EMBL" id="ARYJ01000001">
    <property type="protein sequence ID" value="KCZ90912.1"/>
    <property type="molecule type" value="Genomic_DNA"/>
</dbReference>
<dbReference type="STRING" id="1280952.HJA_00200"/>
<name>A0A059FJY1_9PROT</name>
<evidence type="ECO:0000313" key="3">
    <source>
        <dbReference type="Proteomes" id="UP000024816"/>
    </source>
</evidence>
<dbReference type="eggNOG" id="COG3746">
    <property type="taxonomic scope" value="Bacteria"/>
</dbReference>
<dbReference type="AlphaFoldDB" id="A0A059FJY1"/>
<keyword evidence="1" id="KW-0732">Signal</keyword>
<gene>
    <name evidence="2" type="ORF">HJA_00200</name>
</gene>
<feature type="chain" id="PRO_5001573029" evidence="1">
    <location>
        <begin position="30"/>
        <end position="392"/>
    </location>
</feature>
<comment type="caution">
    <text evidence="2">The sequence shown here is derived from an EMBL/GenBank/DDBJ whole genome shotgun (WGS) entry which is preliminary data.</text>
</comment>
<protein>
    <submittedName>
        <fullName evidence="2">Phosphate-selective porin O and P</fullName>
    </submittedName>
</protein>
<reference evidence="2 3" key="1">
    <citation type="journal article" date="2014" name="Antonie Van Leeuwenhoek">
        <title>Hyphomonas beringensis sp. nov. and Hyphomonas chukchiensis sp. nov., isolated from surface seawater of the Bering Sea and Chukchi Sea.</title>
        <authorList>
            <person name="Li C."/>
            <person name="Lai Q."/>
            <person name="Li G."/>
            <person name="Dong C."/>
            <person name="Wang J."/>
            <person name="Liao Y."/>
            <person name="Shao Z."/>
        </authorList>
    </citation>
    <scope>NUCLEOTIDE SEQUENCE [LARGE SCALE GENOMIC DNA]</scope>
    <source>
        <strain evidence="2 3">VP2</strain>
    </source>
</reference>
<accession>A0A059FJY1</accession>
<dbReference type="PATRIC" id="fig|1280952.3.peg.39"/>
<dbReference type="Pfam" id="PF07396">
    <property type="entry name" value="Porin_O_P"/>
    <property type="match status" value="1"/>
</dbReference>
<evidence type="ECO:0000313" key="2">
    <source>
        <dbReference type="EMBL" id="KCZ90912.1"/>
    </source>
</evidence>
<organism evidence="2 3">
    <name type="scientific">Hyphomonas jannaschiana VP2</name>
    <dbReference type="NCBI Taxonomy" id="1280952"/>
    <lineage>
        <taxon>Bacteria</taxon>
        <taxon>Pseudomonadati</taxon>
        <taxon>Pseudomonadota</taxon>
        <taxon>Alphaproteobacteria</taxon>
        <taxon>Hyphomonadales</taxon>
        <taxon>Hyphomonadaceae</taxon>
        <taxon>Hyphomonas</taxon>
    </lineage>
</organism>
<dbReference type="InterPro" id="IPR023614">
    <property type="entry name" value="Porin_dom_sf"/>
</dbReference>
<feature type="signal peptide" evidence="1">
    <location>
        <begin position="1"/>
        <end position="29"/>
    </location>
</feature>
<dbReference type="RefSeq" id="WP_162177005.1">
    <property type="nucleotide sequence ID" value="NZ_ARYJ01000001.1"/>
</dbReference>
<dbReference type="SUPFAM" id="SSF56935">
    <property type="entry name" value="Porins"/>
    <property type="match status" value="1"/>
</dbReference>
<evidence type="ECO:0000256" key="1">
    <source>
        <dbReference type="SAM" id="SignalP"/>
    </source>
</evidence>
<keyword evidence="3" id="KW-1185">Reference proteome</keyword>
<sequence>MAFPSLARSFPTACLCLAALGSLPLPALAEDWETRIFGRAQYDYTGSEGDQSGFAHDHGEIRTARLGLDLKRGGTKARLEVARNNSGDVELTDVYVKQALGQSGWSVRAGQFKTQNSLDEQTSGRFTSFFERPAFTDAFAFDRRAGVQLERNGERHSVYAGLFADNINDTAFSGSHAAAARYVFTPVLTETELLHLGVSLRWREADDRGFEYSQRPFSHDAAPILSTPRFASEDLFAGVEAATIHGPAWLAAEASVMEAGHGPAGEATFTGGYLEAGYVLGGHRTYEHSKFGRPQVDRPVTEGGRGALLLAVRADWLDMTGSPANGGRMDTFALAADWYATSHIHAGVNLYRIEADLGSTTAGLAPDFAAYILEGGQSEDVTGIGVRVQIDF</sequence>
<dbReference type="InterPro" id="IPR010870">
    <property type="entry name" value="Porin_O/P"/>
</dbReference>
<dbReference type="Proteomes" id="UP000024816">
    <property type="component" value="Unassembled WGS sequence"/>
</dbReference>
<proteinExistence type="predicted"/>
<dbReference type="Gene3D" id="2.40.160.10">
    <property type="entry name" value="Porin"/>
    <property type="match status" value="1"/>
</dbReference>